<accession>A0A7S1CFL9</accession>
<sequence length="229" mass="25475">MSDDSLAAIAAFLDVVSLGRFGRVSTATARVAALEPLWRRHCRAATAQQSPAYVRSLEAARRSRATWRGWRALWPRIPHVRTDVAYVLKESYMRKGVVDMFSGSPGLIEVVSHRCLRFYAGGRLQFTNTPGHVAARTVALLYPSSRKEGVYHGSWRIDGAAVALRVHQPNALVKYELRLEPRWEGDGCCSRLRVRRFGFLESTADDSGIMPLEGLAGDAFDAHPLVRVV</sequence>
<organism evidence="2">
    <name type="scientific">Bicosoecida sp. CB-2014</name>
    <dbReference type="NCBI Taxonomy" id="1486930"/>
    <lineage>
        <taxon>Eukaryota</taxon>
        <taxon>Sar</taxon>
        <taxon>Stramenopiles</taxon>
        <taxon>Bigyra</taxon>
        <taxon>Opalozoa</taxon>
        <taxon>Bicosoecida</taxon>
    </lineage>
</organism>
<dbReference type="InterPro" id="IPR036047">
    <property type="entry name" value="F-box-like_dom_sf"/>
</dbReference>
<name>A0A7S1CFL9_9STRA</name>
<evidence type="ECO:0000259" key="1">
    <source>
        <dbReference type="Pfam" id="PF19270"/>
    </source>
</evidence>
<feature type="domain" description="F-box protein Hrt3/FBXO9 C-terminal" evidence="1">
    <location>
        <begin position="69"/>
        <end position="196"/>
    </location>
</feature>
<proteinExistence type="predicted"/>
<dbReference type="SUPFAM" id="SSF81383">
    <property type="entry name" value="F-box domain"/>
    <property type="match status" value="1"/>
</dbReference>
<gene>
    <name evidence="2" type="ORF">BSP0115_LOCUS11177</name>
</gene>
<dbReference type="AlphaFoldDB" id="A0A7S1CFL9"/>
<protein>
    <recommendedName>
        <fullName evidence="1">F-box protein Hrt3/FBXO9 C-terminal domain-containing protein</fullName>
    </recommendedName>
</protein>
<dbReference type="Gene3D" id="1.20.1280.50">
    <property type="match status" value="1"/>
</dbReference>
<dbReference type="EMBL" id="HBFS01016612">
    <property type="protein sequence ID" value="CAD8917916.1"/>
    <property type="molecule type" value="Transcribed_RNA"/>
</dbReference>
<evidence type="ECO:0000313" key="2">
    <source>
        <dbReference type="EMBL" id="CAD8917916.1"/>
    </source>
</evidence>
<dbReference type="InterPro" id="IPR045464">
    <property type="entry name" value="Hrt3/FBXO9_C"/>
</dbReference>
<dbReference type="Pfam" id="PF19270">
    <property type="entry name" value="FBO_C"/>
    <property type="match status" value="1"/>
</dbReference>
<reference evidence="2" key="1">
    <citation type="submission" date="2021-01" db="EMBL/GenBank/DDBJ databases">
        <authorList>
            <person name="Corre E."/>
            <person name="Pelletier E."/>
            <person name="Niang G."/>
            <person name="Scheremetjew M."/>
            <person name="Finn R."/>
            <person name="Kale V."/>
            <person name="Holt S."/>
            <person name="Cochrane G."/>
            <person name="Meng A."/>
            <person name="Brown T."/>
            <person name="Cohen L."/>
        </authorList>
    </citation>
    <scope>NUCLEOTIDE SEQUENCE</scope>
    <source>
        <strain evidence="2">Ms1</strain>
    </source>
</reference>